<dbReference type="SFLD" id="SFLDS00003">
    <property type="entry name" value="Haloacid_Dehalogenase"/>
    <property type="match status" value="1"/>
</dbReference>
<protein>
    <submittedName>
        <fullName evidence="7">Cation-translocating P-type ATPase</fullName>
    </submittedName>
</protein>
<dbReference type="EMBL" id="JAHWYN010000008">
    <property type="protein sequence ID" value="MBW4360926.1"/>
    <property type="molecule type" value="Genomic_DNA"/>
</dbReference>
<evidence type="ECO:0000313" key="7">
    <source>
        <dbReference type="EMBL" id="MBW4360926.1"/>
    </source>
</evidence>
<comment type="subcellular location">
    <subcellularLocation>
        <location evidence="1">Membrane</location>
    </subcellularLocation>
</comment>
<reference evidence="7 8" key="1">
    <citation type="submission" date="2021-07" db="EMBL/GenBank/DDBJ databases">
        <title>Flavobacterium sp. nov. isolated from sediment on the Taihu Lake.</title>
        <authorList>
            <person name="Qu J.-H."/>
        </authorList>
    </citation>
    <scope>NUCLEOTIDE SEQUENCE [LARGE SCALE GENOMIC DNA]</scope>
    <source>
        <strain evidence="7 8">NAS39</strain>
    </source>
</reference>
<evidence type="ECO:0000256" key="3">
    <source>
        <dbReference type="ARBA" id="ARBA00022989"/>
    </source>
</evidence>
<keyword evidence="2 5" id="KW-0812">Transmembrane</keyword>
<dbReference type="SMART" id="SM00831">
    <property type="entry name" value="Cation_ATPase_N"/>
    <property type="match status" value="1"/>
</dbReference>
<feature type="transmembrane region" description="Helical" evidence="5">
    <location>
        <begin position="810"/>
        <end position="827"/>
    </location>
</feature>
<gene>
    <name evidence="7" type="ORF">KZH69_10560</name>
</gene>
<sequence length="910" mass="99997">MNFYNQNIDDIIAQFNANTKSGLDEKAIQLARNKYGTNVLKASRSRNVLKMLFVQFASPLVLILIVASLVSFFLGEERDGVILLMIVVLNALIGFYQEWKAENILASLKTLVANKCIVIREGSTIEIFADDLVPGDLVKLSEGDGIPADIRLIDSKDFSTNEFILTGESLPSNKDYLFSTDKTLTIADIKNCIFMGTTVARGEAMGIVYATGIQTEIGKISTSSQKIKIADAPIQIEIADVAKKLTVVTLIIAAFLFGIRLLLHDSLVLALVFSISVAAAMVPEGLPAQISMSLALAVGRLAKRKAIVKKMASAQTLGSATVIASDKTGTITKNEMTITGCYFNGESFSVSGLGYEPLGNILNEEGKILNKESLGDLKIFFLSGFLSSTGKISPPDKYHSSWYCIGDPTEASFATLTMKAGYTLEEIEKDYPYVKAFRFDSFRKRATIIRKHNDKIISIVKGSIESVLEASTKIITNGKIDELTADNKKQIFSMATVFSQNALRVIAIAFKDLELKNDYSIDEVEQDLTFAGFVTMFDPPNEGVKEAIESVFKAHMKVFMITGDNEITAKAIAKNIGLMNEGNEFPTVINSTALQTMSDDDLKTVFQKRALLFSRVSPDDKLRIVDLLMRLGEIVAVTGDGVNDTLSLKRADIGVAMGKNGSKVAQEAANMILLDDNFATIVIAVKEGRIIFRNFEKTIKANLACNMAELTCVLFGFVGSFLGVATPILAVQILLIDLVGELLPLTMLTYDPPEKNIMQTPPRNPKEKILTKNAMRGIFFSGIVMGIAAYGAFLYSFFINTTGIGNYEKAITITFVSIIFGQFVNILSRRTDENVLGRYLLSNRNLLLSFVFSIICIMLIVYLPLLNLYFHTSPLQIMDWILPISAGAVCLFLFEIKKSIKRRVNLNSII</sequence>
<proteinExistence type="predicted"/>
<dbReference type="SFLD" id="SFLDG00002">
    <property type="entry name" value="C1.7:_P-type_atpase_like"/>
    <property type="match status" value="1"/>
</dbReference>
<feature type="transmembrane region" description="Helical" evidence="5">
    <location>
        <begin position="51"/>
        <end position="74"/>
    </location>
</feature>
<dbReference type="Pfam" id="PF00689">
    <property type="entry name" value="Cation_ATPase_C"/>
    <property type="match status" value="1"/>
</dbReference>
<dbReference type="InterPro" id="IPR059000">
    <property type="entry name" value="ATPase_P-type_domA"/>
</dbReference>
<dbReference type="PROSITE" id="PS00154">
    <property type="entry name" value="ATPASE_E1_E2"/>
    <property type="match status" value="1"/>
</dbReference>
<dbReference type="Pfam" id="PF13246">
    <property type="entry name" value="Cation_ATPase"/>
    <property type="match status" value="1"/>
</dbReference>
<evidence type="ECO:0000256" key="1">
    <source>
        <dbReference type="ARBA" id="ARBA00004370"/>
    </source>
</evidence>
<dbReference type="InterPro" id="IPR050510">
    <property type="entry name" value="Cation_transp_ATPase_P-type"/>
</dbReference>
<dbReference type="PANTHER" id="PTHR43294">
    <property type="entry name" value="SODIUM/POTASSIUM-TRANSPORTING ATPASE SUBUNIT ALPHA"/>
    <property type="match status" value="1"/>
</dbReference>
<evidence type="ECO:0000256" key="2">
    <source>
        <dbReference type="ARBA" id="ARBA00022692"/>
    </source>
</evidence>
<feature type="transmembrane region" description="Helical" evidence="5">
    <location>
        <begin position="778"/>
        <end position="798"/>
    </location>
</feature>
<keyword evidence="3 5" id="KW-1133">Transmembrane helix</keyword>
<dbReference type="InterPro" id="IPR001757">
    <property type="entry name" value="P_typ_ATPase"/>
</dbReference>
<feature type="transmembrane region" description="Helical" evidence="5">
    <location>
        <begin position="728"/>
        <end position="750"/>
    </location>
</feature>
<name>A0ABS6XW74_9FLAO</name>
<dbReference type="Pfam" id="PF00690">
    <property type="entry name" value="Cation_ATPase_N"/>
    <property type="match status" value="1"/>
</dbReference>
<comment type="caution">
    <text evidence="7">The sequence shown here is derived from an EMBL/GenBank/DDBJ whole genome shotgun (WGS) entry which is preliminary data.</text>
</comment>
<dbReference type="InterPro" id="IPR018303">
    <property type="entry name" value="ATPase_P-typ_P_site"/>
</dbReference>
<keyword evidence="4 5" id="KW-0472">Membrane</keyword>
<dbReference type="PANTHER" id="PTHR43294:SF20">
    <property type="entry name" value="P-TYPE ATPASE"/>
    <property type="match status" value="1"/>
</dbReference>
<feature type="transmembrane region" description="Helical" evidence="5">
    <location>
        <begin position="269"/>
        <end position="302"/>
    </location>
</feature>
<feature type="domain" description="Cation-transporting P-type ATPase N-terminal" evidence="6">
    <location>
        <begin position="2"/>
        <end position="76"/>
    </location>
</feature>
<dbReference type="NCBIfam" id="TIGR01494">
    <property type="entry name" value="ATPase_P-type"/>
    <property type="match status" value="2"/>
</dbReference>
<evidence type="ECO:0000313" key="8">
    <source>
        <dbReference type="Proteomes" id="UP000812031"/>
    </source>
</evidence>
<evidence type="ECO:0000256" key="4">
    <source>
        <dbReference type="ARBA" id="ARBA00023136"/>
    </source>
</evidence>
<dbReference type="RefSeq" id="WP_219317411.1">
    <property type="nucleotide sequence ID" value="NZ_JAHWYN010000008.1"/>
</dbReference>
<accession>A0ABS6XW74</accession>
<feature type="transmembrane region" description="Helical" evidence="5">
    <location>
        <begin position="847"/>
        <end position="865"/>
    </location>
</feature>
<evidence type="ECO:0000259" key="6">
    <source>
        <dbReference type="SMART" id="SM00831"/>
    </source>
</evidence>
<feature type="transmembrane region" description="Helical" evidence="5">
    <location>
        <begin position="80"/>
        <end position="99"/>
    </location>
</feature>
<keyword evidence="8" id="KW-1185">Reference proteome</keyword>
<dbReference type="SFLD" id="SFLDF00027">
    <property type="entry name" value="p-type_atpase"/>
    <property type="match status" value="1"/>
</dbReference>
<dbReference type="Proteomes" id="UP000812031">
    <property type="component" value="Unassembled WGS sequence"/>
</dbReference>
<feature type="transmembrane region" description="Helical" evidence="5">
    <location>
        <begin position="703"/>
        <end position="722"/>
    </location>
</feature>
<feature type="transmembrane region" description="Helical" evidence="5">
    <location>
        <begin position="877"/>
        <end position="894"/>
    </location>
</feature>
<feature type="transmembrane region" description="Helical" evidence="5">
    <location>
        <begin position="245"/>
        <end position="263"/>
    </location>
</feature>
<dbReference type="InterPro" id="IPR004014">
    <property type="entry name" value="ATPase_P-typ_cation-transptr_N"/>
</dbReference>
<dbReference type="Pfam" id="PF00122">
    <property type="entry name" value="E1-E2_ATPase"/>
    <property type="match status" value="1"/>
</dbReference>
<dbReference type="InterPro" id="IPR006068">
    <property type="entry name" value="ATPase_P-typ_cation-transptr_C"/>
</dbReference>
<dbReference type="InterPro" id="IPR044492">
    <property type="entry name" value="P_typ_ATPase_HD_dom"/>
</dbReference>
<organism evidence="7 8">
    <name type="scientific">Flavobacterium taihuense</name>
    <dbReference type="NCBI Taxonomy" id="2857508"/>
    <lineage>
        <taxon>Bacteria</taxon>
        <taxon>Pseudomonadati</taxon>
        <taxon>Bacteroidota</taxon>
        <taxon>Flavobacteriia</taxon>
        <taxon>Flavobacteriales</taxon>
        <taxon>Flavobacteriaceae</taxon>
        <taxon>Flavobacterium</taxon>
    </lineage>
</organism>
<evidence type="ECO:0000256" key="5">
    <source>
        <dbReference type="SAM" id="Phobius"/>
    </source>
</evidence>